<accession>A0AA40KKA1</accession>
<evidence type="ECO:0000313" key="2">
    <source>
        <dbReference type="Proteomes" id="UP001177670"/>
    </source>
</evidence>
<comment type="caution">
    <text evidence="1">The sequence shown here is derived from an EMBL/GenBank/DDBJ whole genome shotgun (WGS) entry which is preliminary data.</text>
</comment>
<sequence length="71" mass="7950">MRIETGIGIEWIANYIGNSILRSIQRIQHSGQQSKNDAICDKVLELFSTDRQEIEWDLAPPGMVDVSFSGA</sequence>
<organism evidence="1 2">
    <name type="scientific">Melipona bicolor</name>
    <dbReference type="NCBI Taxonomy" id="60889"/>
    <lineage>
        <taxon>Eukaryota</taxon>
        <taxon>Metazoa</taxon>
        <taxon>Ecdysozoa</taxon>
        <taxon>Arthropoda</taxon>
        <taxon>Hexapoda</taxon>
        <taxon>Insecta</taxon>
        <taxon>Pterygota</taxon>
        <taxon>Neoptera</taxon>
        <taxon>Endopterygota</taxon>
        <taxon>Hymenoptera</taxon>
        <taxon>Apocrita</taxon>
        <taxon>Aculeata</taxon>
        <taxon>Apoidea</taxon>
        <taxon>Anthophila</taxon>
        <taxon>Apidae</taxon>
        <taxon>Melipona</taxon>
    </lineage>
</organism>
<keyword evidence="2" id="KW-1185">Reference proteome</keyword>
<protein>
    <submittedName>
        <fullName evidence="1">Uncharacterized protein</fullName>
    </submittedName>
</protein>
<gene>
    <name evidence="1" type="ORF">K0M31_008264</name>
</gene>
<reference evidence="1" key="1">
    <citation type="submission" date="2021-10" db="EMBL/GenBank/DDBJ databases">
        <title>Melipona bicolor Genome sequencing and assembly.</title>
        <authorList>
            <person name="Araujo N.S."/>
            <person name="Arias M.C."/>
        </authorList>
    </citation>
    <scope>NUCLEOTIDE SEQUENCE</scope>
    <source>
        <strain evidence="1">USP_2M_L1-L4_2017</strain>
        <tissue evidence="1">Whole body</tissue>
    </source>
</reference>
<evidence type="ECO:0000313" key="1">
    <source>
        <dbReference type="EMBL" id="KAK1123563.1"/>
    </source>
</evidence>
<dbReference type="AlphaFoldDB" id="A0AA40KKA1"/>
<dbReference type="EMBL" id="JAHYIQ010000020">
    <property type="protein sequence ID" value="KAK1123563.1"/>
    <property type="molecule type" value="Genomic_DNA"/>
</dbReference>
<dbReference type="Proteomes" id="UP001177670">
    <property type="component" value="Unassembled WGS sequence"/>
</dbReference>
<proteinExistence type="predicted"/>
<name>A0AA40KKA1_9HYME</name>